<dbReference type="Gene3D" id="3.40.1190.10">
    <property type="entry name" value="Mur-like, catalytic domain"/>
    <property type="match status" value="1"/>
</dbReference>
<evidence type="ECO:0000313" key="5">
    <source>
        <dbReference type="Proteomes" id="UP000033423"/>
    </source>
</evidence>
<evidence type="ECO:0000256" key="1">
    <source>
        <dbReference type="ARBA" id="ARBA00022598"/>
    </source>
</evidence>
<evidence type="ECO:0000256" key="3">
    <source>
        <dbReference type="ARBA" id="ARBA00022840"/>
    </source>
</evidence>
<dbReference type="SUPFAM" id="SSF51984">
    <property type="entry name" value="MurCD N-terminal domain"/>
    <property type="match status" value="1"/>
</dbReference>
<dbReference type="Gene3D" id="3.40.50.720">
    <property type="entry name" value="NAD(P)-binding Rossmann-like Domain"/>
    <property type="match status" value="1"/>
</dbReference>
<dbReference type="AlphaFoldDB" id="A0A0F3H0R8"/>
<dbReference type="InterPro" id="IPR036565">
    <property type="entry name" value="Mur-like_cat_sf"/>
</dbReference>
<comment type="caution">
    <text evidence="4">The sequence shown here is derived from an EMBL/GenBank/DDBJ whole genome shotgun (WGS) entry which is preliminary data.</text>
</comment>
<keyword evidence="3" id="KW-0067">ATP-binding</keyword>
<dbReference type="GO" id="GO:0051301">
    <property type="term" value="P:cell division"/>
    <property type="evidence" value="ECO:0007669"/>
    <property type="project" value="InterPro"/>
</dbReference>
<reference evidence="4 5" key="1">
    <citation type="submission" date="2015-02" db="EMBL/GenBank/DDBJ databases">
        <title>Single-cell genomics of uncultivated deep-branching MTB reveals a conserved set of magnetosome genes.</title>
        <authorList>
            <person name="Kolinko S."/>
            <person name="Richter M."/>
            <person name="Glockner F.O."/>
            <person name="Brachmann A."/>
            <person name="Schuler D."/>
        </authorList>
    </citation>
    <scope>NUCLEOTIDE SEQUENCE [LARGE SCALE GENOMIC DNA]</scope>
    <source>
        <strain evidence="4">TM-1</strain>
    </source>
</reference>
<dbReference type="GO" id="GO:0008764">
    <property type="term" value="F:UDP-N-acetylmuramoylalanine-D-glutamate ligase activity"/>
    <property type="evidence" value="ECO:0007669"/>
    <property type="project" value="InterPro"/>
</dbReference>
<accession>A0A0F3H0R8</accession>
<proteinExistence type="predicted"/>
<dbReference type="PANTHER" id="PTHR43692:SF1">
    <property type="entry name" value="UDP-N-ACETYLMURAMOYLALANINE--D-GLUTAMATE LIGASE"/>
    <property type="match status" value="1"/>
</dbReference>
<dbReference type="InterPro" id="IPR005762">
    <property type="entry name" value="MurD"/>
</dbReference>
<evidence type="ECO:0000256" key="2">
    <source>
        <dbReference type="ARBA" id="ARBA00022741"/>
    </source>
</evidence>
<dbReference type="SUPFAM" id="SSF53623">
    <property type="entry name" value="MurD-like peptide ligases, catalytic domain"/>
    <property type="match status" value="1"/>
</dbReference>
<organism evidence="4 5">
    <name type="scientific">Candidatus Magnetobacterium bavaricum</name>
    <dbReference type="NCBI Taxonomy" id="29290"/>
    <lineage>
        <taxon>Bacteria</taxon>
        <taxon>Pseudomonadati</taxon>
        <taxon>Nitrospirota</taxon>
        <taxon>Thermodesulfovibrionia</taxon>
        <taxon>Thermodesulfovibrionales</taxon>
        <taxon>Candidatus Magnetobacteriaceae</taxon>
        <taxon>Candidatus Magnetobacterium</taxon>
    </lineage>
</organism>
<protein>
    <submittedName>
        <fullName evidence="4">UDP-N-acetylmuramoylalanine-D-glutamate ligase</fullName>
    </submittedName>
</protein>
<evidence type="ECO:0000313" key="4">
    <source>
        <dbReference type="EMBL" id="KJU87702.1"/>
    </source>
</evidence>
<sequence length="162" mass="17225">MGMFKSINGKRVVVAGLARSGVGAANLLVRLGAVVTIMDVLGYKDLAGYVEQLDSAVDIKLGQFNEDVLNKADLVIISPGVPVHHPSIQRVRQNGINVIGELELAYQVMEELNKICSLGFLAITGTNGKSTTTTMLNEILKNSAFKTVLAGNIGKAITEEIS</sequence>
<feature type="non-terminal residue" evidence="4">
    <location>
        <position position="162"/>
    </location>
</feature>
<dbReference type="GO" id="GO:0005524">
    <property type="term" value="F:ATP binding"/>
    <property type="evidence" value="ECO:0007669"/>
    <property type="project" value="UniProtKB-KW"/>
</dbReference>
<gene>
    <name evidence="4" type="ORF">MBAV_000106</name>
</gene>
<dbReference type="Proteomes" id="UP000033423">
    <property type="component" value="Unassembled WGS sequence"/>
</dbReference>
<keyword evidence="2" id="KW-0547">Nucleotide-binding</keyword>
<keyword evidence="1 4" id="KW-0436">Ligase</keyword>
<dbReference type="PANTHER" id="PTHR43692">
    <property type="entry name" value="UDP-N-ACETYLMURAMOYLALANINE--D-GLUTAMATE LIGASE"/>
    <property type="match status" value="1"/>
</dbReference>
<dbReference type="Pfam" id="PF21799">
    <property type="entry name" value="MurD-like_N"/>
    <property type="match status" value="1"/>
</dbReference>
<dbReference type="PATRIC" id="fig|29290.4.peg.148"/>
<name>A0A0F3H0R8_9BACT</name>
<dbReference type="GO" id="GO:0005737">
    <property type="term" value="C:cytoplasm"/>
    <property type="evidence" value="ECO:0007669"/>
    <property type="project" value="InterPro"/>
</dbReference>
<keyword evidence="5" id="KW-1185">Reference proteome</keyword>
<dbReference type="EMBL" id="LACI01000048">
    <property type="protein sequence ID" value="KJU87702.1"/>
    <property type="molecule type" value="Genomic_DNA"/>
</dbReference>
<dbReference type="GO" id="GO:0008360">
    <property type="term" value="P:regulation of cell shape"/>
    <property type="evidence" value="ECO:0007669"/>
    <property type="project" value="InterPro"/>
</dbReference>